<accession>A0A8U7M2Y2</accession>
<evidence type="ECO:0000256" key="12">
    <source>
        <dbReference type="ARBA" id="ARBA00023224"/>
    </source>
</evidence>
<feature type="compositionally biased region" description="Basic residues" evidence="17">
    <location>
        <begin position="111"/>
        <end position="123"/>
    </location>
</feature>
<comment type="similarity">
    <text evidence="16">Belongs to the G-protein coupled receptor 1 family.</text>
</comment>
<comment type="function">
    <text evidence="15">G-protein coupled receptor for 5-hydroxytryptamine (serotonin), a biogenic hormone that functions as a neurotransmitter, a hormone and a mitogen. Ligand binding causes a conformation change that triggers signaling via guanine nucleotide-binding proteins (G proteins) and modulates the activity of downstream effectors. HTR7 is coupled to G(s) G alpha proteins and mediates activation of adenylate cyclase activity.</text>
</comment>
<feature type="transmembrane region" description="Helical" evidence="18">
    <location>
        <begin position="284"/>
        <end position="304"/>
    </location>
</feature>
<reference evidence="19" key="2">
    <citation type="submission" date="2025-08" db="UniProtKB">
        <authorList>
            <consortium name="Ensembl"/>
        </authorList>
    </citation>
    <scope>IDENTIFICATION</scope>
</reference>
<keyword evidence="5 18" id="KW-1133">Transmembrane helix</keyword>
<evidence type="ECO:0000256" key="9">
    <source>
        <dbReference type="ARBA" id="ARBA00023157"/>
    </source>
</evidence>
<dbReference type="Gene3D" id="1.20.1070.10">
    <property type="entry name" value="Rhodopsin 7-helix transmembrane proteins"/>
    <property type="match status" value="1"/>
</dbReference>
<feature type="transmembrane region" description="Helical" evidence="18">
    <location>
        <begin position="495"/>
        <end position="515"/>
    </location>
</feature>
<dbReference type="GO" id="GO:0043410">
    <property type="term" value="P:positive regulation of MAPK cascade"/>
    <property type="evidence" value="ECO:0007669"/>
    <property type="project" value="TreeGrafter"/>
</dbReference>
<keyword evidence="8" id="KW-0564">Palmitate</keyword>
<dbReference type="CDD" id="cd15329">
    <property type="entry name" value="7tmA_5-HT7"/>
    <property type="match status" value="1"/>
</dbReference>
<dbReference type="Pfam" id="PF00001">
    <property type="entry name" value="7tm_1"/>
    <property type="match status" value="1"/>
</dbReference>
<dbReference type="Proteomes" id="UP000694553">
    <property type="component" value="Unassembled WGS sequence"/>
</dbReference>
<feature type="transmembrane region" description="Helical" evidence="18">
    <location>
        <begin position="405"/>
        <end position="426"/>
    </location>
</feature>
<feature type="transmembrane region" description="Helical" evidence="18">
    <location>
        <begin position="324"/>
        <end position="344"/>
    </location>
</feature>
<feature type="transmembrane region" description="Helical" evidence="18">
    <location>
        <begin position="535"/>
        <end position="553"/>
    </location>
</feature>
<evidence type="ECO:0000256" key="13">
    <source>
        <dbReference type="ARBA" id="ARBA00023288"/>
    </source>
</evidence>
<evidence type="ECO:0000256" key="16">
    <source>
        <dbReference type="RuleBase" id="RU000688"/>
    </source>
</evidence>
<dbReference type="PRINTS" id="PR00237">
    <property type="entry name" value="GPCRRHODOPSN"/>
</dbReference>
<evidence type="ECO:0000256" key="8">
    <source>
        <dbReference type="ARBA" id="ARBA00023139"/>
    </source>
</evidence>
<name>A0A8U7M2Y2_CORMO</name>
<evidence type="ECO:0000256" key="5">
    <source>
        <dbReference type="ARBA" id="ARBA00022989"/>
    </source>
</evidence>
<dbReference type="GO" id="GO:0007268">
    <property type="term" value="P:chemical synaptic transmission"/>
    <property type="evidence" value="ECO:0007669"/>
    <property type="project" value="InterPro"/>
</dbReference>
<evidence type="ECO:0000256" key="1">
    <source>
        <dbReference type="ARBA" id="ARBA00004651"/>
    </source>
</evidence>
<dbReference type="FunFam" id="1.20.1070.10:FF:000071">
    <property type="entry name" value="5-hydroxytryptamine (serotonin) receptor 7a"/>
    <property type="match status" value="1"/>
</dbReference>
<keyword evidence="20" id="KW-1185">Reference proteome</keyword>
<keyword evidence="9" id="KW-1015">Disulfide bond</keyword>
<dbReference type="PRINTS" id="PR00652">
    <property type="entry name" value="5HT7RECEPTR"/>
</dbReference>
<dbReference type="SMART" id="SM01381">
    <property type="entry name" value="7TM_GPCR_Srsx"/>
    <property type="match status" value="1"/>
</dbReference>
<dbReference type="PANTHER" id="PTHR24248">
    <property type="entry name" value="ADRENERGIC RECEPTOR-RELATED G-PROTEIN COUPLED RECEPTOR"/>
    <property type="match status" value="1"/>
</dbReference>
<reference evidence="19" key="3">
    <citation type="submission" date="2025-09" db="UniProtKB">
        <authorList>
            <consortium name="Ensembl"/>
        </authorList>
    </citation>
    <scope>IDENTIFICATION</scope>
</reference>
<evidence type="ECO:0000256" key="18">
    <source>
        <dbReference type="SAM" id="Phobius"/>
    </source>
</evidence>
<dbReference type="SUPFAM" id="SSF81321">
    <property type="entry name" value="Family A G protein-coupled receptor-like"/>
    <property type="match status" value="1"/>
</dbReference>
<dbReference type="PANTHER" id="PTHR24248:SF199">
    <property type="entry name" value="IP13425P-RELATED"/>
    <property type="match status" value="1"/>
</dbReference>
<dbReference type="GO" id="GO:0042310">
    <property type="term" value="P:vasoconstriction"/>
    <property type="evidence" value="ECO:0007669"/>
    <property type="project" value="InterPro"/>
</dbReference>
<dbReference type="InterPro" id="IPR000276">
    <property type="entry name" value="GPCR_Rhodpsn"/>
</dbReference>
<sequence>MRVYIYRCIRIYIYAWGSQSALRLGRPQRRSRRRNRRPRLRGRGALHLQLRGQKGEGGGAVPMPSPVAFGKQPQAGAGDGRRWEGSGRRPRPPLCPRTGGDSAVPNPRPPGMRRGRARLPRGKLKAEPRGPLGRLRGGGRRRAPEEGPEHPGAGDSRRTGGGASWAAHATMVLALNGSHLYGNLRPLVLEDPGALSGGRMIAGSWPPRSLAKLGPSPPPSALPTASPLPANDSQCGEQILSYGNAEKVLIGAVLCLITLLTIAGNCLVVISVCFVKKLRQPSNYLIVSLALADLSVALAVMPFVSVTDLIGGEWIFGRLFCNVFIAMDVMCCTASIMTLCVISIDRYLGITRPLTYPVRQNGKCMAKMILCVWLLSASITIPPLFGWAQNVNDEKVCLISQDFGYTIYSTAVAFYIPMSVMLFMYYQIYKAARRSAAKHKFTGFPRLEEIEGISVNGVVKLHKESEECTNFSRLLKHDKKNISIFKREQKAATTLGIIVGAFTVCWLPFFLLSTARPFICGTACSCIPLWVERTFLWLGYANSLINPFIYAFFNRDLRTTYRNLLQCRYRNINRKLSAAGMHEALKLAEKPEFVLNSGTERICYTSNVIIGV</sequence>
<feature type="transmembrane region" description="Helical" evidence="18">
    <location>
        <begin position="365"/>
        <end position="385"/>
    </location>
</feature>
<evidence type="ECO:0000256" key="2">
    <source>
        <dbReference type="ARBA" id="ARBA00015306"/>
    </source>
</evidence>
<evidence type="ECO:0000256" key="10">
    <source>
        <dbReference type="ARBA" id="ARBA00023170"/>
    </source>
</evidence>
<proteinExistence type="inferred from homology"/>
<feature type="transmembrane region" description="Helical" evidence="18">
    <location>
        <begin position="248"/>
        <end position="272"/>
    </location>
</feature>
<keyword evidence="11" id="KW-0325">Glycoprotein</keyword>
<dbReference type="Ensembl" id="ENSCMUT00000031647.1">
    <property type="protein sequence ID" value="ENSCMUP00000029308.1"/>
    <property type="gene ID" value="ENSCMUG00000008969.2"/>
</dbReference>
<evidence type="ECO:0000256" key="6">
    <source>
        <dbReference type="ARBA" id="ARBA00023040"/>
    </source>
</evidence>
<dbReference type="InterPro" id="IPR001069">
    <property type="entry name" value="5HT_7_rcpt"/>
</dbReference>
<dbReference type="GO" id="GO:0071880">
    <property type="term" value="P:adenylate cyclase-activating adrenergic receptor signaling pathway"/>
    <property type="evidence" value="ECO:0007669"/>
    <property type="project" value="TreeGrafter"/>
</dbReference>
<keyword evidence="7 18" id="KW-0472">Membrane</keyword>
<keyword evidence="4 16" id="KW-0812">Transmembrane</keyword>
<protein>
    <recommendedName>
        <fullName evidence="2">5-hydroxytryptamine receptor 7</fullName>
    </recommendedName>
    <alternativeName>
        <fullName evidence="14">Serotonin receptor 7</fullName>
    </alternativeName>
</protein>
<evidence type="ECO:0000256" key="3">
    <source>
        <dbReference type="ARBA" id="ARBA00022475"/>
    </source>
</evidence>
<evidence type="ECO:0000256" key="11">
    <source>
        <dbReference type="ARBA" id="ARBA00023180"/>
    </source>
</evidence>
<dbReference type="GO" id="GO:0004993">
    <property type="term" value="F:G protein-coupled serotonin receptor activity"/>
    <property type="evidence" value="ECO:0007669"/>
    <property type="project" value="InterPro"/>
</dbReference>
<keyword evidence="3" id="KW-1003">Cell membrane</keyword>
<dbReference type="GO" id="GO:0005886">
    <property type="term" value="C:plasma membrane"/>
    <property type="evidence" value="ECO:0007669"/>
    <property type="project" value="UniProtKB-SubCell"/>
</dbReference>
<dbReference type="InterPro" id="IPR017452">
    <property type="entry name" value="GPCR_Rhodpsn_7TM"/>
</dbReference>
<evidence type="ECO:0000256" key="7">
    <source>
        <dbReference type="ARBA" id="ARBA00023136"/>
    </source>
</evidence>
<evidence type="ECO:0000256" key="17">
    <source>
        <dbReference type="SAM" id="MobiDB-lite"/>
    </source>
</evidence>
<organism evidence="19 20">
    <name type="scientific">Corvus moneduloides</name>
    <name type="common">New Caledonian crow</name>
    <dbReference type="NCBI Taxonomy" id="1196302"/>
    <lineage>
        <taxon>Eukaryota</taxon>
        <taxon>Metazoa</taxon>
        <taxon>Chordata</taxon>
        <taxon>Craniata</taxon>
        <taxon>Vertebrata</taxon>
        <taxon>Euteleostomi</taxon>
        <taxon>Archelosauria</taxon>
        <taxon>Archosauria</taxon>
        <taxon>Dinosauria</taxon>
        <taxon>Saurischia</taxon>
        <taxon>Theropoda</taxon>
        <taxon>Coelurosauria</taxon>
        <taxon>Aves</taxon>
        <taxon>Neognathae</taxon>
        <taxon>Neoaves</taxon>
        <taxon>Telluraves</taxon>
        <taxon>Australaves</taxon>
        <taxon>Passeriformes</taxon>
        <taxon>Corvoidea</taxon>
        <taxon>Corvidae</taxon>
        <taxon>Corvus</taxon>
    </lineage>
</organism>
<evidence type="ECO:0000313" key="19">
    <source>
        <dbReference type="Ensembl" id="ENSCMUP00000029308.1"/>
    </source>
</evidence>
<dbReference type="PROSITE" id="PS00237">
    <property type="entry name" value="G_PROTEIN_RECEP_F1_1"/>
    <property type="match status" value="1"/>
</dbReference>
<dbReference type="GO" id="GO:0045202">
    <property type="term" value="C:synapse"/>
    <property type="evidence" value="ECO:0007669"/>
    <property type="project" value="GOC"/>
</dbReference>
<evidence type="ECO:0000256" key="15">
    <source>
        <dbReference type="ARBA" id="ARBA00045776"/>
    </source>
</evidence>
<feature type="region of interest" description="Disordered" evidence="17">
    <location>
        <begin position="50"/>
        <end position="162"/>
    </location>
</feature>
<dbReference type="GO" id="GO:0006939">
    <property type="term" value="P:smooth muscle contraction"/>
    <property type="evidence" value="ECO:0007669"/>
    <property type="project" value="InterPro"/>
</dbReference>
<dbReference type="PROSITE" id="PS50262">
    <property type="entry name" value="G_PROTEIN_RECEP_F1_2"/>
    <property type="match status" value="1"/>
</dbReference>
<gene>
    <name evidence="19" type="primary">HTR7</name>
</gene>
<keyword evidence="12 16" id="KW-0807">Transducer</keyword>
<reference evidence="20" key="1">
    <citation type="submission" date="2019-10" db="EMBL/GenBank/DDBJ databases">
        <title>Corvus moneduloides (New Caledonian crow) genome, bCorMon1, primary haplotype.</title>
        <authorList>
            <person name="Rutz C."/>
            <person name="Fungtammasan C."/>
            <person name="Mountcastle J."/>
            <person name="Formenti G."/>
            <person name="Chow W."/>
            <person name="Howe K."/>
            <person name="Steele M.P."/>
            <person name="Fernandes J."/>
            <person name="Gilbert M.T.P."/>
            <person name="Fedrigo O."/>
            <person name="Jarvis E.D."/>
            <person name="Gemmell N."/>
        </authorList>
    </citation>
    <scope>NUCLEOTIDE SEQUENCE [LARGE SCALE GENOMIC DNA]</scope>
</reference>
<evidence type="ECO:0000313" key="20">
    <source>
        <dbReference type="Proteomes" id="UP000694553"/>
    </source>
</evidence>
<keyword evidence="13" id="KW-0449">Lipoprotein</keyword>
<evidence type="ECO:0000256" key="14">
    <source>
        <dbReference type="ARBA" id="ARBA00031930"/>
    </source>
</evidence>
<dbReference type="GO" id="GO:0007623">
    <property type="term" value="P:circadian rhythm"/>
    <property type="evidence" value="ECO:0007669"/>
    <property type="project" value="InterPro"/>
</dbReference>
<comment type="subcellular location">
    <subcellularLocation>
        <location evidence="1">Cell membrane</location>
        <topology evidence="1">Multi-pass membrane protein</topology>
    </subcellularLocation>
</comment>
<dbReference type="AlphaFoldDB" id="A0A8U7M2Y2"/>
<keyword evidence="6 16" id="KW-0297">G-protein coupled receptor</keyword>
<keyword evidence="10 16" id="KW-0675">Receptor</keyword>
<evidence type="ECO:0000256" key="4">
    <source>
        <dbReference type="ARBA" id="ARBA00022692"/>
    </source>
</evidence>